<dbReference type="GO" id="GO:0004565">
    <property type="term" value="F:beta-galactosidase activity"/>
    <property type="evidence" value="ECO:0007669"/>
    <property type="project" value="InterPro"/>
</dbReference>
<dbReference type="AlphaFoldDB" id="A0AA96RH25"/>
<reference evidence="2" key="1">
    <citation type="submission" date="2022-02" db="EMBL/GenBank/DDBJ databases">
        <title>Paenibacillus sp. MBLB1832 Whole Genome Shotgun Sequencing.</title>
        <authorList>
            <person name="Hwang C.Y."/>
            <person name="Cho E.-S."/>
            <person name="Seo M.-J."/>
        </authorList>
    </citation>
    <scope>NUCLEOTIDE SEQUENCE</scope>
    <source>
        <strain evidence="2">MBLB1832</strain>
    </source>
</reference>
<dbReference type="InterPro" id="IPR013738">
    <property type="entry name" value="Beta_galactosidase_Trimer"/>
</dbReference>
<dbReference type="EMBL" id="CP130319">
    <property type="protein sequence ID" value="WNR42843.1"/>
    <property type="molecule type" value="Genomic_DNA"/>
</dbReference>
<protein>
    <submittedName>
        <fullName evidence="2">Beta-galactosidase trimerization domain-containing protein</fullName>
    </submittedName>
</protein>
<feature type="domain" description="Beta-galactosidase trimerisation" evidence="1">
    <location>
        <begin position="14"/>
        <end position="85"/>
    </location>
</feature>
<dbReference type="RefSeq" id="WP_314796628.1">
    <property type="nucleotide sequence ID" value="NZ_CP130319.1"/>
</dbReference>
<name>A0AA96RH25_9BACL</name>
<keyword evidence="3" id="KW-1185">Reference proteome</keyword>
<evidence type="ECO:0000313" key="3">
    <source>
        <dbReference type="Proteomes" id="UP001304650"/>
    </source>
</evidence>
<dbReference type="GO" id="GO:0005975">
    <property type="term" value="P:carbohydrate metabolic process"/>
    <property type="evidence" value="ECO:0007669"/>
    <property type="project" value="InterPro"/>
</dbReference>
<gene>
    <name evidence="2" type="ORF">MJB10_17170</name>
</gene>
<dbReference type="Gene3D" id="3.40.50.880">
    <property type="match status" value="1"/>
</dbReference>
<dbReference type="KEGG" id="proo:MJB10_17170"/>
<proteinExistence type="predicted"/>
<organism evidence="2 3">
    <name type="scientific">Paenibacillus roseopurpureus</name>
    <dbReference type="NCBI Taxonomy" id="2918901"/>
    <lineage>
        <taxon>Bacteria</taxon>
        <taxon>Bacillati</taxon>
        <taxon>Bacillota</taxon>
        <taxon>Bacilli</taxon>
        <taxon>Bacillales</taxon>
        <taxon>Paenibacillaceae</taxon>
        <taxon>Paenibacillus</taxon>
    </lineage>
</organism>
<evidence type="ECO:0000313" key="2">
    <source>
        <dbReference type="EMBL" id="WNR42843.1"/>
    </source>
</evidence>
<accession>A0AA96RH25</accession>
<evidence type="ECO:0000259" key="1">
    <source>
        <dbReference type="Pfam" id="PF08532"/>
    </source>
</evidence>
<sequence length="94" mass="10413">MKQILYWCASHDLMSGVYVEDFTMANGTATPVSLLFKGQATAYSAPSFNDILHVQVDTVEVLAEYASDYYQGKPALTVNRLARDRFTSGALRLT</sequence>
<dbReference type="Proteomes" id="UP001304650">
    <property type="component" value="Chromosome"/>
</dbReference>
<dbReference type="InterPro" id="IPR029062">
    <property type="entry name" value="Class_I_gatase-like"/>
</dbReference>
<dbReference type="Pfam" id="PF08532">
    <property type="entry name" value="Glyco_hydro_42M"/>
    <property type="match status" value="1"/>
</dbReference>